<evidence type="ECO:0000256" key="3">
    <source>
        <dbReference type="HAMAP-Rule" id="MF_00376"/>
    </source>
</evidence>
<dbReference type="InterPro" id="IPR027417">
    <property type="entry name" value="P-loop_NTPase"/>
</dbReference>
<dbReference type="PROSITE" id="PS51219">
    <property type="entry name" value="DPCK"/>
    <property type="match status" value="1"/>
</dbReference>
<dbReference type="InterPro" id="IPR001977">
    <property type="entry name" value="Depp_CoAkinase"/>
</dbReference>
<dbReference type="Pfam" id="PF01121">
    <property type="entry name" value="CoaE"/>
    <property type="match status" value="1"/>
</dbReference>
<dbReference type="PANTHER" id="PTHR10695">
    <property type="entry name" value="DEPHOSPHO-COA KINASE-RELATED"/>
    <property type="match status" value="1"/>
</dbReference>
<keyword evidence="6" id="KW-1185">Reference proteome</keyword>
<keyword evidence="2 3" id="KW-0067">ATP-binding</keyword>
<organism evidence="5 6">
    <name type="scientific">Populibacterium corticicola</name>
    <dbReference type="NCBI Taxonomy" id="1812826"/>
    <lineage>
        <taxon>Bacteria</taxon>
        <taxon>Bacillati</taxon>
        <taxon>Actinomycetota</taxon>
        <taxon>Actinomycetes</taxon>
        <taxon>Micrococcales</taxon>
        <taxon>Jonesiaceae</taxon>
        <taxon>Populibacterium</taxon>
    </lineage>
</organism>
<keyword evidence="3 5" id="KW-0808">Transferase</keyword>
<comment type="similarity">
    <text evidence="3">Belongs to the CoaE family.</text>
</comment>
<dbReference type="EMBL" id="JBHUOP010000001">
    <property type="protein sequence ID" value="MFD2839513.1"/>
    <property type="molecule type" value="Genomic_DNA"/>
</dbReference>
<dbReference type="HAMAP" id="MF_00376">
    <property type="entry name" value="Dephospho_CoA_kinase"/>
    <property type="match status" value="1"/>
</dbReference>
<dbReference type="SUPFAM" id="SSF52540">
    <property type="entry name" value="P-loop containing nucleoside triphosphate hydrolases"/>
    <property type="match status" value="1"/>
</dbReference>
<dbReference type="RefSeq" id="WP_377464992.1">
    <property type="nucleotide sequence ID" value="NZ_JBHUOP010000001.1"/>
</dbReference>
<comment type="catalytic activity">
    <reaction evidence="3">
        <text>3'-dephospho-CoA + ATP = ADP + CoA + H(+)</text>
        <dbReference type="Rhea" id="RHEA:18245"/>
        <dbReference type="ChEBI" id="CHEBI:15378"/>
        <dbReference type="ChEBI" id="CHEBI:30616"/>
        <dbReference type="ChEBI" id="CHEBI:57287"/>
        <dbReference type="ChEBI" id="CHEBI:57328"/>
        <dbReference type="ChEBI" id="CHEBI:456216"/>
        <dbReference type="EC" id="2.7.1.24"/>
    </reaction>
</comment>
<name>A0ABW5XCQ0_9MICO</name>
<accession>A0ABW5XCQ0</accession>
<dbReference type="Proteomes" id="UP001597391">
    <property type="component" value="Unassembled WGS sequence"/>
</dbReference>
<dbReference type="Gene3D" id="3.40.50.300">
    <property type="entry name" value="P-loop containing nucleotide triphosphate hydrolases"/>
    <property type="match status" value="1"/>
</dbReference>
<protein>
    <recommendedName>
        <fullName evidence="3 4">Dephospho-CoA kinase</fullName>
        <ecNumber evidence="3 4">2.7.1.24</ecNumber>
    </recommendedName>
    <alternativeName>
        <fullName evidence="3">Dephosphocoenzyme A kinase</fullName>
    </alternativeName>
</protein>
<proteinExistence type="inferred from homology"/>
<dbReference type="NCBIfam" id="NF002879">
    <property type="entry name" value="PRK03333.1"/>
    <property type="match status" value="1"/>
</dbReference>
<evidence type="ECO:0000313" key="6">
    <source>
        <dbReference type="Proteomes" id="UP001597391"/>
    </source>
</evidence>
<sequence length="201" mass="21679">MESMIRIGLTGGIASGKSAVSEVLSSLGALVVDHDVLAREAVAPGSVGLERIAAAFGSGVIDDDDSLDRTALGAIVFADTQKLEQLNSIVHPEVRRLALEADARAEEGGRIVVHDIPLLVETTQQHDFDAVIVVEAPLEQRIARMIEHRGMTREQALARIDKQASDEERRAIADYLVVNDGTLEGLDRAVRTIWQAIVAEI</sequence>
<evidence type="ECO:0000313" key="5">
    <source>
        <dbReference type="EMBL" id="MFD2839513.1"/>
    </source>
</evidence>
<dbReference type="PANTHER" id="PTHR10695:SF46">
    <property type="entry name" value="BIFUNCTIONAL COENZYME A SYNTHASE-RELATED"/>
    <property type="match status" value="1"/>
</dbReference>
<reference evidence="6" key="1">
    <citation type="journal article" date="2019" name="Int. J. Syst. Evol. Microbiol.">
        <title>The Global Catalogue of Microorganisms (GCM) 10K type strain sequencing project: providing services to taxonomists for standard genome sequencing and annotation.</title>
        <authorList>
            <consortium name="The Broad Institute Genomics Platform"/>
            <consortium name="The Broad Institute Genome Sequencing Center for Infectious Disease"/>
            <person name="Wu L."/>
            <person name="Ma J."/>
        </authorList>
    </citation>
    <scope>NUCLEOTIDE SEQUENCE [LARGE SCALE GENOMIC DNA]</scope>
    <source>
        <strain evidence="6">KCTC 33576</strain>
    </source>
</reference>
<feature type="binding site" evidence="3">
    <location>
        <begin position="14"/>
        <end position="19"/>
    </location>
    <ligand>
        <name>ATP</name>
        <dbReference type="ChEBI" id="CHEBI:30616"/>
    </ligand>
</feature>
<dbReference type="NCBIfam" id="TIGR00152">
    <property type="entry name" value="dephospho-CoA kinase"/>
    <property type="match status" value="1"/>
</dbReference>
<comment type="subcellular location">
    <subcellularLocation>
        <location evidence="3">Cytoplasm</location>
    </subcellularLocation>
</comment>
<keyword evidence="3" id="KW-0173">Coenzyme A biosynthesis</keyword>
<dbReference type="EC" id="2.7.1.24" evidence="3 4"/>
<dbReference type="CDD" id="cd02022">
    <property type="entry name" value="DPCK"/>
    <property type="match status" value="1"/>
</dbReference>
<keyword evidence="3 5" id="KW-0418">Kinase</keyword>
<gene>
    <name evidence="3 5" type="primary">coaE</name>
    <name evidence="5" type="ORF">ACFSYH_02905</name>
</gene>
<evidence type="ECO:0000256" key="4">
    <source>
        <dbReference type="NCBIfam" id="TIGR00152"/>
    </source>
</evidence>
<keyword evidence="3" id="KW-0963">Cytoplasm</keyword>
<comment type="pathway">
    <text evidence="3">Cofactor biosynthesis; coenzyme A biosynthesis; CoA from (R)-pantothenate: step 5/5.</text>
</comment>
<comment type="function">
    <text evidence="3">Catalyzes the phosphorylation of the 3'-hydroxyl group of dephosphocoenzyme A to form coenzyme A.</text>
</comment>
<comment type="caution">
    <text evidence="5">The sequence shown here is derived from an EMBL/GenBank/DDBJ whole genome shotgun (WGS) entry which is preliminary data.</text>
</comment>
<evidence type="ECO:0000256" key="2">
    <source>
        <dbReference type="ARBA" id="ARBA00022840"/>
    </source>
</evidence>
<dbReference type="GO" id="GO:0004140">
    <property type="term" value="F:dephospho-CoA kinase activity"/>
    <property type="evidence" value="ECO:0007669"/>
    <property type="project" value="UniProtKB-EC"/>
</dbReference>
<keyword evidence="1 3" id="KW-0547">Nucleotide-binding</keyword>
<evidence type="ECO:0000256" key="1">
    <source>
        <dbReference type="ARBA" id="ARBA00022741"/>
    </source>
</evidence>